<evidence type="ECO:0000256" key="5">
    <source>
        <dbReference type="ARBA" id="ARBA00022939"/>
    </source>
</evidence>
<organism evidence="7 8">
    <name type="scientific">Gambusia affinis</name>
    <name type="common">Western mosquitofish</name>
    <name type="synonym">Heterandria affinis</name>
    <dbReference type="NCBI Taxonomy" id="33528"/>
    <lineage>
        <taxon>Eukaryota</taxon>
        <taxon>Metazoa</taxon>
        <taxon>Chordata</taxon>
        <taxon>Craniata</taxon>
        <taxon>Vertebrata</taxon>
        <taxon>Euteleostomi</taxon>
        <taxon>Actinopterygii</taxon>
        <taxon>Neopterygii</taxon>
        <taxon>Teleostei</taxon>
        <taxon>Neoteleostei</taxon>
        <taxon>Acanthomorphata</taxon>
        <taxon>Ovalentaria</taxon>
        <taxon>Atherinomorphae</taxon>
        <taxon>Cyprinodontiformes</taxon>
        <taxon>Poeciliidae</taxon>
        <taxon>Poeciliinae</taxon>
        <taxon>Gambusia</taxon>
    </lineage>
</organism>
<name>A0A315W973_GAMAF</name>
<dbReference type="STRING" id="33528.ENSGAFP00000031279"/>
<evidence type="ECO:0000313" key="8">
    <source>
        <dbReference type="Proteomes" id="UP000250572"/>
    </source>
</evidence>
<dbReference type="GO" id="GO:0006584">
    <property type="term" value="P:catecholamine metabolic process"/>
    <property type="evidence" value="ECO:0007669"/>
    <property type="project" value="UniProtKB-KW"/>
</dbReference>
<keyword evidence="5" id="KW-0128">Catecholamine metabolism</keyword>
<proteinExistence type="inferred from homology"/>
<dbReference type="InterPro" id="IPR000863">
    <property type="entry name" value="Sulfotransferase_dom"/>
</dbReference>
<dbReference type="Gene3D" id="3.40.50.300">
    <property type="entry name" value="P-loop containing nucleotide triphosphate hydrolases"/>
    <property type="match status" value="3"/>
</dbReference>
<dbReference type="AlphaFoldDB" id="A0A315W973"/>
<evidence type="ECO:0000313" key="7">
    <source>
        <dbReference type="EMBL" id="PWA31937.1"/>
    </source>
</evidence>
<feature type="non-terminal residue" evidence="7">
    <location>
        <position position="1"/>
    </location>
</feature>
<dbReference type="GO" id="GO:0006805">
    <property type="term" value="P:xenobiotic metabolic process"/>
    <property type="evidence" value="ECO:0007669"/>
    <property type="project" value="UniProtKB-ARBA"/>
</dbReference>
<keyword evidence="3" id="KW-0963">Cytoplasm</keyword>
<feature type="domain" description="Sulfotransferase" evidence="6">
    <location>
        <begin position="729"/>
        <end position="979"/>
    </location>
</feature>
<dbReference type="EMBL" id="NHOQ01000244">
    <property type="protein sequence ID" value="PWA31937.1"/>
    <property type="molecule type" value="Genomic_DNA"/>
</dbReference>
<dbReference type="SUPFAM" id="SSF52540">
    <property type="entry name" value="P-loop containing nucleoside triphosphate hydrolases"/>
    <property type="match status" value="3"/>
</dbReference>
<comment type="similarity">
    <text evidence="2">Belongs to the sulfotransferase 1 family.</text>
</comment>
<feature type="domain" description="Sulfotransferase" evidence="6">
    <location>
        <begin position="444"/>
        <end position="692"/>
    </location>
</feature>
<gene>
    <name evidence="7" type="ORF">CCH79_00006683</name>
</gene>
<dbReference type="FunFam" id="3.40.50.300:FF:000433">
    <property type="entry name" value="Estrogen sulfotransferase"/>
    <property type="match status" value="3"/>
</dbReference>
<dbReference type="GO" id="GO:0008146">
    <property type="term" value="F:sulfotransferase activity"/>
    <property type="evidence" value="ECO:0007669"/>
    <property type="project" value="InterPro"/>
</dbReference>
<sequence length="996" mass="115725">NQAGCCTIICTTESTASAHNTKNFCFRCASRPLSAKKSFNKKRNCAVGVAEVDDSVVRVLAHHIKPAGLGADGCHLLPNGHIQTYNTNVMSTASAMSSCEIMQVSSSSSPSKNLTSEKWFKLVFRDGSRPGERMDLSSRPKLFDFHGVAMIPIFTANWENVQNFQARPDDILIATYPKAGTTWVSQILDLLYFGKTSPERLTSLPIYERVPFLEMTIPNLVSGKDQADKLPTTPRLIKTHFPVQFVPKSFWEQNCRMVYVARNAKDNMVSYYHFDCMNNAQPAAGDWNSFFQRFMEGDMVFGSWYDHVNGWWKKKQTHSNIHYMFYEDMIEDTGREIEKLCSFIGLSPSAEEKEMIKTGVQFDNMKKNKMANYSTLPVMDFKVSPFMRKGKVGDWKNYFTVAQNEEFDEDYKRKMKDPTLHFRFSMTKYFTDNWENIQSFKARPDDILIASYPKAGTTWVSYILDLLYFGEADYRSSVPLQERVPFLEISVPSRPKGKDLADQLPTVPRLIKTHLPVQFVPKSFWEQRSRVVYVARNAKDSAVSYFHFGRMNRVQPEPGDWSYFLQNFMQGKVVFGSWYEHVNTWWDQKQTYSNLHYMFYEDLIEDSGQEISRLCCFLGLSPTAEQKELVQTKVTFDNMKQNKITNFSTVPMMNQSVSPFMRKGRVGDWKNHFTVSQNEQFAEDYKNKMKNSALMELPPRPTLFDFNGVSMTKYFTDNWDNIQSFKARPDDIVLVSYPKAGNTWVSYILDLLYFSQTSPDRQNSVPLHERVPFLEFSMQGFPSGVDELNSINSFPRIIKTHLPVQFLPESFWEQNSKIIYVARNAKDTVVSYFHFDRMNKAQPEPGDWDSFLQRFVDGKMVFGSWNDHVGGWWEKTKTRSNILYLFYEDLIEDTEREVSRICSFLELSPTTDLKKEVTEKSLFNNMKHNKMANGSADEVLDFKISPFMRKGKVGDWKNHFTVKQNEQFDEDYQKKMRNTDLCFRTVLRFLSTFVRC</sequence>
<protein>
    <recommendedName>
        <fullName evidence="6">Sulfotransferase domain-containing protein</fullName>
    </recommendedName>
</protein>
<dbReference type="InterPro" id="IPR027417">
    <property type="entry name" value="P-loop_NTPase"/>
</dbReference>
<evidence type="ECO:0000256" key="3">
    <source>
        <dbReference type="ARBA" id="ARBA00022490"/>
    </source>
</evidence>
<keyword evidence="4" id="KW-0808">Transferase</keyword>
<dbReference type="Pfam" id="PF00685">
    <property type="entry name" value="Sulfotransfer_1"/>
    <property type="match status" value="3"/>
</dbReference>
<comment type="subcellular location">
    <subcellularLocation>
        <location evidence="1">Cytoplasm</location>
    </subcellularLocation>
</comment>
<comment type="caution">
    <text evidence="7">The sequence shown here is derived from an EMBL/GenBank/DDBJ whole genome shotgun (WGS) entry which is preliminary data.</text>
</comment>
<dbReference type="PANTHER" id="PTHR11783">
    <property type="entry name" value="SULFOTRANSFERASE SULT"/>
    <property type="match status" value="1"/>
</dbReference>
<feature type="domain" description="Sulfotransferase" evidence="6">
    <location>
        <begin position="168"/>
        <end position="417"/>
    </location>
</feature>
<keyword evidence="8" id="KW-1185">Reference proteome</keyword>
<accession>A0A315W973</accession>
<evidence type="ECO:0000256" key="1">
    <source>
        <dbReference type="ARBA" id="ARBA00004496"/>
    </source>
</evidence>
<evidence type="ECO:0000259" key="6">
    <source>
        <dbReference type="Pfam" id="PF00685"/>
    </source>
</evidence>
<evidence type="ECO:0000256" key="4">
    <source>
        <dbReference type="ARBA" id="ARBA00022679"/>
    </source>
</evidence>
<dbReference type="GO" id="GO:0005737">
    <property type="term" value="C:cytoplasm"/>
    <property type="evidence" value="ECO:0007669"/>
    <property type="project" value="UniProtKB-SubCell"/>
</dbReference>
<evidence type="ECO:0000256" key="2">
    <source>
        <dbReference type="ARBA" id="ARBA00005771"/>
    </source>
</evidence>
<dbReference type="Proteomes" id="UP000250572">
    <property type="component" value="Unassembled WGS sequence"/>
</dbReference>
<reference evidence="7 8" key="1">
    <citation type="journal article" date="2018" name="G3 (Bethesda)">
        <title>A High-Quality Reference Genome for the Invasive Mosquitofish Gambusia affinis Using a Chicago Library.</title>
        <authorList>
            <person name="Hoffberg S.L."/>
            <person name="Troendle N.J."/>
            <person name="Glenn T.C."/>
            <person name="Mahmud O."/>
            <person name="Louha S."/>
            <person name="Chalopin D."/>
            <person name="Bennetzen J.L."/>
            <person name="Mauricio R."/>
        </authorList>
    </citation>
    <scope>NUCLEOTIDE SEQUENCE [LARGE SCALE GENOMIC DNA]</scope>
    <source>
        <strain evidence="7">NE01/NJP1002.9</strain>
        <tissue evidence="7">Muscle</tissue>
    </source>
</reference>